<dbReference type="RefSeq" id="XP_033395483.1">
    <property type="nucleotide sequence ID" value="XM_033542311.1"/>
</dbReference>
<gene>
    <name evidence="2" type="ORF">K452DRAFT_300274</name>
</gene>
<dbReference type="EMBL" id="ML995492">
    <property type="protein sequence ID" value="KAF2139770.1"/>
    <property type="molecule type" value="Genomic_DNA"/>
</dbReference>
<keyword evidence="3" id="KW-1185">Reference proteome</keyword>
<feature type="region of interest" description="Disordered" evidence="1">
    <location>
        <begin position="296"/>
        <end position="319"/>
    </location>
</feature>
<dbReference type="CDD" id="cd14686">
    <property type="entry name" value="bZIP"/>
    <property type="match status" value="1"/>
</dbReference>
<evidence type="ECO:0000313" key="3">
    <source>
        <dbReference type="Proteomes" id="UP000799438"/>
    </source>
</evidence>
<sequence>MAQSFAHDNQLIFVPNAEDGRKRRNRLSQRKHRAKSNARINEPPASLTQQQPVFGVAPPLSVVNCFPSLTSPVDIPSQQYTHLNDAPQHYESSSWPSDELLLDEYHAQSIISQQHGKDGLTAQPQNGTEAPSGHLGHIETQILLHPLDIASAPFSSDCASGAEFDAMMTTAEMPPFSTNGGGFHNETSDAACPTPKSDSMEGNGASSLEARMERMLEVIEELGFENIDVMTSTYYTADFQRGTLAHLAQAASRRRRLRKVIATLHSSSQGWGRSEAQGYHDAMLRSAEHHYTQELLRHSDKKPTRDLGDQVGGAGESGLSDNPGYMVFTVQLGKQR</sequence>
<proteinExistence type="predicted"/>
<reference evidence="2" key="1">
    <citation type="journal article" date="2020" name="Stud. Mycol.">
        <title>101 Dothideomycetes genomes: a test case for predicting lifestyles and emergence of pathogens.</title>
        <authorList>
            <person name="Haridas S."/>
            <person name="Albert R."/>
            <person name="Binder M."/>
            <person name="Bloem J."/>
            <person name="Labutti K."/>
            <person name="Salamov A."/>
            <person name="Andreopoulos B."/>
            <person name="Baker S."/>
            <person name="Barry K."/>
            <person name="Bills G."/>
            <person name="Bluhm B."/>
            <person name="Cannon C."/>
            <person name="Castanera R."/>
            <person name="Culley D."/>
            <person name="Daum C."/>
            <person name="Ezra D."/>
            <person name="Gonzalez J."/>
            <person name="Henrissat B."/>
            <person name="Kuo A."/>
            <person name="Liang C."/>
            <person name="Lipzen A."/>
            <person name="Lutzoni F."/>
            <person name="Magnuson J."/>
            <person name="Mondo S."/>
            <person name="Nolan M."/>
            <person name="Ohm R."/>
            <person name="Pangilinan J."/>
            <person name="Park H.-J."/>
            <person name="Ramirez L."/>
            <person name="Alfaro M."/>
            <person name="Sun H."/>
            <person name="Tritt A."/>
            <person name="Yoshinaga Y."/>
            <person name="Zwiers L.-H."/>
            <person name="Turgeon B."/>
            <person name="Goodwin S."/>
            <person name="Spatafora J."/>
            <person name="Crous P."/>
            <person name="Grigoriev I."/>
        </authorList>
    </citation>
    <scope>NUCLEOTIDE SEQUENCE</scope>
    <source>
        <strain evidence="2">CBS 121167</strain>
    </source>
</reference>
<dbReference type="Proteomes" id="UP000799438">
    <property type="component" value="Unassembled WGS sequence"/>
</dbReference>
<accession>A0A6A6B6Y1</accession>
<feature type="compositionally biased region" description="Basic and acidic residues" evidence="1">
    <location>
        <begin position="296"/>
        <end position="308"/>
    </location>
</feature>
<feature type="region of interest" description="Disordered" evidence="1">
    <location>
        <begin position="1"/>
        <end position="51"/>
    </location>
</feature>
<protein>
    <recommendedName>
        <fullName evidence="4">BZIP domain-containing protein</fullName>
    </recommendedName>
</protein>
<evidence type="ECO:0008006" key="4">
    <source>
        <dbReference type="Google" id="ProtNLM"/>
    </source>
</evidence>
<evidence type="ECO:0000313" key="2">
    <source>
        <dbReference type="EMBL" id="KAF2139770.1"/>
    </source>
</evidence>
<organism evidence="2 3">
    <name type="scientific">Aplosporella prunicola CBS 121167</name>
    <dbReference type="NCBI Taxonomy" id="1176127"/>
    <lineage>
        <taxon>Eukaryota</taxon>
        <taxon>Fungi</taxon>
        <taxon>Dikarya</taxon>
        <taxon>Ascomycota</taxon>
        <taxon>Pezizomycotina</taxon>
        <taxon>Dothideomycetes</taxon>
        <taxon>Dothideomycetes incertae sedis</taxon>
        <taxon>Botryosphaeriales</taxon>
        <taxon>Aplosporellaceae</taxon>
        <taxon>Aplosporella</taxon>
    </lineage>
</organism>
<evidence type="ECO:0000256" key="1">
    <source>
        <dbReference type="SAM" id="MobiDB-lite"/>
    </source>
</evidence>
<dbReference type="AlphaFoldDB" id="A0A6A6B6Y1"/>
<name>A0A6A6B6Y1_9PEZI</name>
<dbReference type="OrthoDB" id="3946601at2759"/>
<feature type="compositionally biased region" description="Basic residues" evidence="1">
    <location>
        <begin position="22"/>
        <end position="36"/>
    </location>
</feature>
<dbReference type="GeneID" id="54299808"/>